<dbReference type="PATRIC" id="fig|626887.3.peg.3106"/>
<keyword evidence="11 13" id="KW-0472">Membrane</keyword>
<evidence type="ECO:0000256" key="2">
    <source>
        <dbReference type="ARBA" id="ARBA00004651"/>
    </source>
</evidence>
<comment type="cofactor">
    <cofactor evidence="1">
        <name>heme b</name>
        <dbReference type="ChEBI" id="CHEBI:60344"/>
    </cofactor>
</comment>
<dbReference type="STRING" id="626887.J057_15550"/>
<evidence type="ECO:0000256" key="11">
    <source>
        <dbReference type="ARBA" id="ARBA00023136"/>
    </source>
</evidence>
<organism evidence="15 16">
    <name type="scientific">Marinobacter nanhaiticus D15-8W</name>
    <dbReference type="NCBI Taxonomy" id="626887"/>
    <lineage>
        <taxon>Bacteria</taxon>
        <taxon>Pseudomonadati</taxon>
        <taxon>Pseudomonadota</taxon>
        <taxon>Gammaproteobacteria</taxon>
        <taxon>Pseudomonadales</taxon>
        <taxon>Marinobacteraceae</taxon>
        <taxon>Marinobacter</taxon>
    </lineage>
</organism>
<accession>N6WMW8</accession>
<proteinExistence type="inferred from homology"/>
<dbReference type="AlphaFoldDB" id="N6WMW8"/>
<keyword evidence="3" id="KW-0813">Transport</keyword>
<evidence type="ECO:0000256" key="8">
    <source>
        <dbReference type="ARBA" id="ARBA00022982"/>
    </source>
</evidence>
<dbReference type="InterPro" id="IPR052168">
    <property type="entry name" value="Cytochrome_b561_oxidase"/>
</dbReference>
<reference evidence="15 16" key="1">
    <citation type="journal article" date="2013" name="Genome Announc.">
        <title>Genome Sequence of the Polycyclic Aromatic Hydrocarbon-Degrading Bacterium Strain Marinobacter nanhaiticus D15-8WT.</title>
        <authorList>
            <person name="Cui Z."/>
            <person name="Gao W."/>
            <person name="Li Q."/>
            <person name="Xu G."/>
            <person name="Zheng L."/>
        </authorList>
    </citation>
    <scope>NUCLEOTIDE SEQUENCE [LARGE SCALE GENOMIC DNA]</scope>
    <source>
        <strain evidence="15 16">D15-8W</strain>
    </source>
</reference>
<evidence type="ECO:0000256" key="1">
    <source>
        <dbReference type="ARBA" id="ARBA00001970"/>
    </source>
</evidence>
<keyword evidence="4" id="KW-1003">Cell membrane</keyword>
<comment type="caution">
    <text evidence="15">The sequence shown here is derived from an EMBL/GenBank/DDBJ whole genome shotgun (WGS) entry which is preliminary data.</text>
</comment>
<feature type="transmembrane region" description="Helical" evidence="13">
    <location>
        <begin position="16"/>
        <end position="34"/>
    </location>
</feature>
<keyword evidence="7" id="KW-0479">Metal-binding</keyword>
<dbReference type="Pfam" id="PF01292">
    <property type="entry name" value="Ni_hydr_CYTB"/>
    <property type="match status" value="1"/>
</dbReference>
<name>N6WMW8_9GAMM</name>
<keyword evidence="16" id="KW-1185">Reference proteome</keyword>
<dbReference type="EMBL" id="APLQ01000014">
    <property type="protein sequence ID" value="ENO12826.2"/>
    <property type="molecule type" value="Genomic_DNA"/>
</dbReference>
<dbReference type="GO" id="GO:0022904">
    <property type="term" value="P:respiratory electron transport chain"/>
    <property type="evidence" value="ECO:0007669"/>
    <property type="project" value="InterPro"/>
</dbReference>
<dbReference type="Proteomes" id="UP000013165">
    <property type="component" value="Unassembled WGS sequence"/>
</dbReference>
<evidence type="ECO:0000256" key="6">
    <source>
        <dbReference type="ARBA" id="ARBA00022692"/>
    </source>
</evidence>
<keyword evidence="8" id="KW-0249">Electron transport</keyword>
<dbReference type="GO" id="GO:0046872">
    <property type="term" value="F:metal ion binding"/>
    <property type="evidence" value="ECO:0007669"/>
    <property type="project" value="UniProtKB-KW"/>
</dbReference>
<evidence type="ECO:0000256" key="3">
    <source>
        <dbReference type="ARBA" id="ARBA00022448"/>
    </source>
</evidence>
<dbReference type="HOGENOM" id="CLU_095321_3_1_6"/>
<evidence type="ECO:0000313" key="15">
    <source>
        <dbReference type="EMBL" id="ENO12826.2"/>
    </source>
</evidence>
<evidence type="ECO:0000259" key="14">
    <source>
        <dbReference type="Pfam" id="PF01292"/>
    </source>
</evidence>
<evidence type="ECO:0000256" key="9">
    <source>
        <dbReference type="ARBA" id="ARBA00022989"/>
    </source>
</evidence>
<evidence type="ECO:0000256" key="13">
    <source>
        <dbReference type="SAM" id="Phobius"/>
    </source>
</evidence>
<dbReference type="GO" id="GO:0020037">
    <property type="term" value="F:heme binding"/>
    <property type="evidence" value="ECO:0007669"/>
    <property type="project" value="TreeGrafter"/>
</dbReference>
<evidence type="ECO:0000313" key="16">
    <source>
        <dbReference type="Proteomes" id="UP000013165"/>
    </source>
</evidence>
<dbReference type="PANTHER" id="PTHR30529:SF1">
    <property type="entry name" value="CYTOCHROME B561 HOMOLOG 2"/>
    <property type="match status" value="1"/>
</dbReference>
<feature type="transmembrane region" description="Helical" evidence="13">
    <location>
        <begin position="54"/>
        <end position="74"/>
    </location>
</feature>
<sequence length="176" mass="19743">MQLGDTSERYGTVSRWLHWGMALLFLWQFLSASAHAFLDDTPVEAFFWATHKPLGLLLLILVAIRGIWALANISRRPHSVSTPAKLGHIALYLLMVVIPALALLRQYGSGRAFEPFGLPLMPGFSGEEIGWMVMPANLLHGFLGWTLLALVVGHIVMAWVHRRKPGHVDVFPRMIR</sequence>
<evidence type="ECO:0000256" key="5">
    <source>
        <dbReference type="ARBA" id="ARBA00022617"/>
    </source>
</evidence>
<keyword evidence="5" id="KW-0349">Heme</keyword>
<evidence type="ECO:0000256" key="7">
    <source>
        <dbReference type="ARBA" id="ARBA00022723"/>
    </source>
</evidence>
<feature type="transmembrane region" description="Helical" evidence="13">
    <location>
        <begin position="86"/>
        <end position="104"/>
    </location>
</feature>
<keyword evidence="6 13" id="KW-0812">Transmembrane</keyword>
<comment type="similarity">
    <text evidence="12">Belongs to the cytochrome b561 family.</text>
</comment>
<dbReference type="RefSeq" id="WP_040882533.1">
    <property type="nucleotide sequence ID" value="NZ_AP028878.1"/>
</dbReference>
<keyword evidence="9 13" id="KW-1133">Transmembrane helix</keyword>
<dbReference type="GO" id="GO:0005886">
    <property type="term" value="C:plasma membrane"/>
    <property type="evidence" value="ECO:0007669"/>
    <property type="project" value="UniProtKB-SubCell"/>
</dbReference>
<dbReference type="SUPFAM" id="SSF81342">
    <property type="entry name" value="Transmembrane di-heme cytochromes"/>
    <property type="match status" value="1"/>
</dbReference>
<dbReference type="GO" id="GO:0009055">
    <property type="term" value="F:electron transfer activity"/>
    <property type="evidence" value="ECO:0007669"/>
    <property type="project" value="InterPro"/>
</dbReference>
<dbReference type="InterPro" id="IPR011577">
    <property type="entry name" value="Cyt_b561_bac/Ni-Hgenase"/>
</dbReference>
<evidence type="ECO:0000256" key="4">
    <source>
        <dbReference type="ARBA" id="ARBA00022475"/>
    </source>
</evidence>
<comment type="subcellular location">
    <subcellularLocation>
        <location evidence="2">Cell membrane</location>
        <topology evidence="2">Multi-pass membrane protein</topology>
    </subcellularLocation>
</comment>
<feature type="transmembrane region" description="Helical" evidence="13">
    <location>
        <begin position="142"/>
        <end position="160"/>
    </location>
</feature>
<feature type="domain" description="Cytochrome b561 bacterial/Ni-hydrogenase" evidence="14">
    <location>
        <begin position="9"/>
        <end position="175"/>
    </location>
</feature>
<gene>
    <name evidence="15" type="ORF">J057_15550</name>
</gene>
<dbReference type="eggNOG" id="COG3038">
    <property type="taxonomic scope" value="Bacteria"/>
</dbReference>
<protein>
    <submittedName>
        <fullName evidence="15">Cytochrome b</fullName>
    </submittedName>
</protein>
<dbReference type="OrthoDB" id="9793784at2"/>
<dbReference type="PANTHER" id="PTHR30529">
    <property type="entry name" value="CYTOCHROME B561"/>
    <property type="match status" value="1"/>
</dbReference>
<evidence type="ECO:0000256" key="12">
    <source>
        <dbReference type="ARBA" id="ARBA00037975"/>
    </source>
</evidence>
<keyword evidence="10" id="KW-0408">Iron</keyword>
<evidence type="ECO:0000256" key="10">
    <source>
        <dbReference type="ARBA" id="ARBA00023004"/>
    </source>
</evidence>
<dbReference type="InterPro" id="IPR016174">
    <property type="entry name" value="Di-haem_cyt_TM"/>
</dbReference>